<dbReference type="InterPro" id="IPR009057">
    <property type="entry name" value="Homeodomain-like_sf"/>
</dbReference>
<dbReference type="GO" id="GO:0008967">
    <property type="term" value="F:phosphoglycolate phosphatase activity"/>
    <property type="evidence" value="ECO:0007669"/>
    <property type="project" value="UniProtKB-EC"/>
</dbReference>
<comment type="similarity">
    <text evidence="2">Belongs to the HAD-like hydrolase superfamily. CbbY/CbbZ/Gph/YieH family.</text>
</comment>
<dbReference type="Pfam" id="PF13242">
    <property type="entry name" value="Hydrolase_like"/>
    <property type="match status" value="1"/>
</dbReference>
<feature type="chain" id="PRO_5032632150" description="phosphoglycolate phosphatase" evidence="5">
    <location>
        <begin position="18"/>
        <end position="405"/>
    </location>
</feature>
<dbReference type="InterPro" id="IPR023214">
    <property type="entry name" value="HAD_sf"/>
</dbReference>
<comment type="catalytic activity">
    <reaction evidence="1">
        <text>2-phosphoglycolate + H2O = glycolate + phosphate</text>
        <dbReference type="Rhea" id="RHEA:14369"/>
        <dbReference type="ChEBI" id="CHEBI:15377"/>
        <dbReference type="ChEBI" id="CHEBI:29805"/>
        <dbReference type="ChEBI" id="CHEBI:43474"/>
        <dbReference type="ChEBI" id="CHEBI:58033"/>
        <dbReference type="EC" id="3.1.3.18"/>
    </reaction>
</comment>
<dbReference type="Pfam" id="PF13344">
    <property type="entry name" value="Hydrolase_6"/>
    <property type="match status" value="1"/>
</dbReference>
<evidence type="ECO:0000256" key="5">
    <source>
        <dbReference type="SAM" id="SignalP"/>
    </source>
</evidence>
<dbReference type="SUPFAM" id="SSF46689">
    <property type="entry name" value="Homeodomain-like"/>
    <property type="match status" value="1"/>
</dbReference>
<dbReference type="OrthoDB" id="413953at2759"/>
<dbReference type="PANTHER" id="PTHR19288">
    <property type="entry name" value="4-NITROPHENYLPHOSPHATASE-RELATED"/>
    <property type="match status" value="1"/>
</dbReference>
<dbReference type="Proteomes" id="UP000604825">
    <property type="component" value="Unassembled WGS sequence"/>
</dbReference>
<dbReference type="InterPro" id="IPR036412">
    <property type="entry name" value="HAD-like_sf"/>
</dbReference>
<accession>A0A811MQD6</accession>
<evidence type="ECO:0000256" key="1">
    <source>
        <dbReference type="ARBA" id="ARBA00000830"/>
    </source>
</evidence>
<evidence type="ECO:0000313" key="7">
    <source>
        <dbReference type="EMBL" id="CAD6207732.1"/>
    </source>
</evidence>
<keyword evidence="8" id="KW-1185">Reference proteome</keyword>
<dbReference type="PANTHER" id="PTHR19288:SF75">
    <property type="entry name" value="PHOSPHOGLYCOLATE PHOSPHATASE 2"/>
    <property type="match status" value="1"/>
</dbReference>
<evidence type="ECO:0000256" key="2">
    <source>
        <dbReference type="ARBA" id="ARBA00006171"/>
    </source>
</evidence>
<dbReference type="InterPro" id="IPR001005">
    <property type="entry name" value="SANT/Myb"/>
</dbReference>
<evidence type="ECO:0000256" key="4">
    <source>
        <dbReference type="ARBA" id="ARBA00022801"/>
    </source>
</evidence>
<protein>
    <recommendedName>
        <fullName evidence="3">phosphoglycolate phosphatase</fullName>
        <ecNumber evidence="3">3.1.3.18</ecNumber>
    </recommendedName>
</protein>
<dbReference type="AlphaFoldDB" id="A0A811MQD6"/>
<feature type="domain" description="Myb-like" evidence="6">
    <location>
        <begin position="337"/>
        <end position="398"/>
    </location>
</feature>
<dbReference type="Gene3D" id="3.40.50.1000">
    <property type="entry name" value="HAD superfamily/HAD-like"/>
    <property type="match status" value="2"/>
</dbReference>
<keyword evidence="5" id="KW-0732">Signal</keyword>
<dbReference type="EMBL" id="CAJGYO010000001">
    <property type="protein sequence ID" value="CAD6207732.1"/>
    <property type="molecule type" value="Genomic_DNA"/>
</dbReference>
<keyword evidence="4" id="KW-0378">Hydrolase</keyword>
<evidence type="ECO:0000256" key="3">
    <source>
        <dbReference type="ARBA" id="ARBA00013078"/>
    </source>
</evidence>
<dbReference type="InterPro" id="IPR006349">
    <property type="entry name" value="PGP_euk"/>
</dbReference>
<dbReference type="EC" id="3.1.3.18" evidence="3"/>
<dbReference type="Gene3D" id="1.10.10.60">
    <property type="entry name" value="Homeodomain-like"/>
    <property type="match status" value="1"/>
</dbReference>
<evidence type="ECO:0000313" key="8">
    <source>
        <dbReference type="Proteomes" id="UP000604825"/>
    </source>
</evidence>
<feature type="signal peptide" evidence="5">
    <location>
        <begin position="1"/>
        <end position="17"/>
    </location>
</feature>
<dbReference type="SUPFAM" id="SSF56784">
    <property type="entry name" value="HAD-like"/>
    <property type="match status" value="1"/>
</dbReference>
<dbReference type="NCBIfam" id="TIGR01452">
    <property type="entry name" value="PGP_euk"/>
    <property type="match status" value="1"/>
</dbReference>
<organism evidence="7 8">
    <name type="scientific">Miscanthus lutarioriparius</name>
    <dbReference type="NCBI Taxonomy" id="422564"/>
    <lineage>
        <taxon>Eukaryota</taxon>
        <taxon>Viridiplantae</taxon>
        <taxon>Streptophyta</taxon>
        <taxon>Embryophyta</taxon>
        <taxon>Tracheophyta</taxon>
        <taxon>Spermatophyta</taxon>
        <taxon>Magnoliopsida</taxon>
        <taxon>Liliopsida</taxon>
        <taxon>Poales</taxon>
        <taxon>Poaceae</taxon>
        <taxon>PACMAD clade</taxon>
        <taxon>Panicoideae</taxon>
        <taxon>Andropogonodae</taxon>
        <taxon>Andropogoneae</taxon>
        <taxon>Saccharinae</taxon>
        <taxon>Miscanthus</taxon>
    </lineage>
</organism>
<name>A0A811MQD6_9POAL</name>
<dbReference type="InterPro" id="IPR006357">
    <property type="entry name" value="HAD-SF_hydro_IIA"/>
</dbReference>
<comment type="caution">
    <text evidence="7">The sequence shown here is derived from an EMBL/GenBank/DDBJ whole genome shotgun (WGS) entry which is preliminary data.</text>
</comment>
<sequence length="405" mass="45825">MAWLAMAWAGCLPPGHGWPLPGKKLVFVTNNSRKSRRQYSKKFRSLGLEVTEEENFTSSFAAAMYLKLNNFSPEKKVYVVGEDGILEELKLAGFECFGGPEDGKKNIKLEADFYFEHDKCVGAVIVGLDQYFNYYKMQYARICISENPGCLFIATNRDPTGHMTSAQEWPGAGTMVAAVSSSVQKEPIVVGKPSGFLMDFLLKSFNLETSRMCMVGDRLDTDILFGQNTGCKTLLVLSVQSSVQTMLPQSQVKTSGPKHTCGSFNKCGESVKANRWVCDRAVDLLRDDPQMDPKGLQDELKKYSVDVPYHRVFRGKMRALDIIYGKWEDCSNPVAPTRRRKRLAWTKEEEAVLREAMAKFAPQNDAPNPWIQILEYGHHVFHKTRLPCDLRVKWRNLMMKEPAGY</sequence>
<dbReference type="GO" id="GO:0005737">
    <property type="term" value="C:cytoplasm"/>
    <property type="evidence" value="ECO:0007669"/>
    <property type="project" value="TreeGrafter"/>
</dbReference>
<evidence type="ECO:0000259" key="6">
    <source>
        <dbReference type="PROSITE" id="PS50090"/>
    </source>
</evidence>
<proteinExistence type="inferred from homology"/>
<gene>
    <name evidence="7" type="ORF">NCGR_LOCUS5230</name>
</gene>
<dbReference type="NCBIfam" id="TIGR01460">
    <property type="entry name" value="HAD-SF-IIA"/>
    <property type="match status" value="1"/>
</dbReference>
<dbReference type="FunFam" id="3.40.50.1000:FF:000039">
    <property type="entry name" value="Phosphoglycolate phosphatase"/>
    <property type="match status" value="1"/>
</dbReference>
<dbReference type="PROSITE" id="PS50090">
    <property type="entry name" value="MYB_LIKE"/>
    <property type="match status" value="1"/>
</dbReference>
<reference evidence="7" key="1">
    <citation type="submission" date="2020-10" db="EMBL/GenBank/DDBJ databases">
        <authorList>
            <person name="Han B."/>
            <person name="Lu T."/>
            <person name="Zhao Q."/>
            <person name="Huang X."/>
            <person name="Zhao Y."/>
        </authorList>
    </citation>
    <scope>NUCLEOTIDE SEQUENCE</scope>
</reference>